<keyword evidence="3 5" id="KW-1133">Transmembrane helix</keyword>
<evidence type="ECO:0000256" key="2">
    <source>
        <dbReference type="ARBA" id="ARBA00022692"/>
    </source>
</evidence>
<evidence type="ECO:0000313" key="7">
    <source>
        <dbReference type="Proteomes" id="UP000799429"/>
    </source>
</evidence>
<organism evidence="6 7">
    <name type="scientific">Patellaria atrata CBS 101060</name>
    <dbReference type="NCBI Taxonomy" id="1346257"/>
    <lineage>
        <taxon>Eukaryota</taxon>
        <taxon>Fungi</taxon>
        <taxon>Dikarya</taxon>
        <taxon>Ascomycota</taxon>
        <taxon>Pezizomycotina</taxon>
        <taxon>Dothideomycetes</taxon>
        <taxon>Dothideomycetes incertae sedis</taxon>
        <taxon>Patellariales</taxon>
        <taxon>Patellariaceae</taxon>
        <taxon>Patellaria</taxon>
    </lineage>
</organism>
<dbReference type="GO" id="GO:0015165">
    <property type="term" value="F:pyrimidine nucleotide-sugar transmembrane transporter activity"/>
    <property type="evidence" value="ECO:0007669"/>
    <property type="project" value="InterPro"/>
</dbReference>
<feature type="transmembrane region" description="Helical" evidence="5">
    <location>
        <begin position="272"/>
        <end position="291"/>
    </location>
</feature>
<proteinExistence type="predicted"/>
<name>A0A9P4VT46_9PEZI</name>
<keyword evidence="7" id="KW-1185">Reference proteome</keyword>
<keyword evidence="2 5" id="KW-0812">Transmembrane</keyword>
<reference evidence="6" key="1">
    <citation type="journal article" date="2020" name="Stud. Mycol.">
        <title>101 Dothideomycetes genomes: a test case for predicting lifestyles and emergence of pathogens.</title>
        <authorList>
            <person name="Haridas S."/>
            <person name="Albert R."/>
            <person name="Binder M."/>
            <person name="Bloem J."/>
            <person name="Labutti K."/>
            <person name="Salamov A."/>
            <person name="Andreopoulos B."/>
            <person name="Baker S."/>
            <person name="Barry K."/>
            <person name="Bills G."/>
            <person name="Bluhm B."/>
            <person name="Cannon C."/>
            <person name="Castanera R."/>
            <person name="Culley D."/>
            <person name="Daum C."/>
            <person name="Ezra D."/>
            <person name="Gonzalez J."/>
            <person name="Henrissat B."/>
            <person name="Kuo A."/>
            <person name="Liang C."/>
            <person name="Lipzen A."/>
            <person name="Lutzoni F."/>
            <person name="Magnuson J."/>
            <person name="Mondo S."/>
            <person name="Nolan M."/>
            <person name="Ohm R."/>
            <person name="Pangilinan J."/>
            <person name="Park H.-J."/>
            <person name="Ramirez L."/>
            <person name="Alfaro M."/>
            <person name="Sun H."/>
            <person name="Tritt A."/>
            <person name="Yoshinaga Y."/>
            <person name="Zwiers L.-H."/>
            <person name="Turgeon B."/>
            <person name="Goodwin S."/>
            <person name="Spatafora J."/>
            <person name="Crous P."/>
            <person name="Grigoriev I."/>
        </authorList>
    </citation>
    <scope>NUCLEOTIDE SEQUENCE</scope>
    <source>
        <strain evidence="6">CBS 101060</strain>
    </source>
</reference>
<dbReference type="PANTHER" id="PTHR10231">
    <property type="entry name" value="NUCLEOTIDE-SUGAR TRANSMEMBRANE TRANSPORTER"/>
    <property type="match status" value="1"/>
</dbReference>
<evidence type="ECO:0000256" key="3">
    <source>
        <dbReference type="ARBA" id="ARBA00022989"/>
    </source>
</evidence>
<sequence>MSVSLSYTLTSIRGKLNPAYVAAIALIAIQVGIGICYKAAQHQGQYSFSVSASVAISEFFKLVLSTCFFYGECKRRNPLPVTEYRSIPQPERDSLDEKQVLIDPPAELSESSSFTSEVTDERPAAYVLAGDSKSDFTIRDFLGYCIHEVPIKTKYGFAQLALLYALINNCVFVLYRLADPGTIQLIKSGITLITALVLYYGVGTRIVKTQWVAIFLQIAGVVVTQYRPGVGAPYAASTYLILIFKTFLSATSSVYNQSLIKSQDASLHSDNMVLYACGVTINSVIHFTLRIVNPEEPGFFVGYHNWGAIIVIISNVFFGLAITAVYKYADALVKCLATAIATSILLYVSPILFHVWFNPLVIPGSMVVFLATWLYMEATPKGGLNSIQATSTLLGGSSKVMRTISSFAPGGRLRGIGLLTNLLVSLVIISHLTLWGSKSPDNKFKQVEALGASSTPKTPKYQESPFKNTFAFIRWNSPHEERMPLMEAYQPFFHSLHYSIPHLYEHTLPNNGEEEDAYFLNMTHDGWNIGDLPTKAVADTMQLILDDPDNGIEGMLYFHFDAWIDPFGFQNMDFDGIWFPDSPNPRYLCMNTPKQYPEWHGWWGMHEITMHGERILEDLNVGYVINTTEWCVGWSDIYYLPRRLFPDYIFLNSIFFGQLRLFHEVAIPSMLRIIDDTRRSNPTESIITRLGDCWGHCCADGVKREDVLWRRCGHRLDFTREEIWGTHWERLGRQAEMLGKKVGKVEGPTQYH</sequence>
<dbReference type="Proteomes" id="UP000799429">
    <property type="component" value="Unassembled WGS sequence"/>
</dbReference>
<evidence type="ECO:0000256" key="5">
    <source>
        <dbReference type="SAM" id="Phobius"/>
    </source>
</evidence>
<protein>
    <recommendedName>
        <fullName evidence="8">UDP-galactose transporter</fullName>
    </recommendedName>
</protein>
<comment type="subcellular location">
    <subcellularLocation>
        <location evidence="1">Membrane</location>
        <topology evidence="1">Multi-pass membrane protein</topology>
    </subcellularLocation>
</comment>
<comment type="caution">
    <text evidence="6">The sequence shown here is derived from an EMBL/GenBank/DDBJ whole genome shotgun (WGS) entry which is preliminary data.</text>
</comment>
<dbReference type="AlphaFoldDB" id="A0A9P4VT46"/>
<feature type="transmembrane region" description="Helical" evidence="5">
    <location>
        <begin position="184"/>
        <end position="202"/>
    </location>
</feature>
<dbReference type="EMBL" id="MU006095">
    <property type="protein sequence ID" value="KAF2839219.1"/>
    <property type="molecule type" value="Genomic_DNA"/>
</dbReference>
<dbReference type="OrthoDB" id="408493at2759"/>
<keyword evidence="4 5" id="KW-0472">Membrane</keyword>
<feature type="transmembrane region" description="Helical" evidence="5">
    <location>
        <begin position="331"/>
        <end position="349"/>
    </location>
</feature>
<feature type="transmembrane region" description="Helical" evidence="5">
    <location>
        <begin position="20"/>
        <end position="40"/>
    </location>
</feature>
<dbReference type="Pfam" id="PF04142">
    <property type="entry name" value="Nuc_sug_transp"/>
    <property type="match status" value="1"/>
</dbReference>
<gene>
    <name evidence="6" type="ORF">M501DRAFT_772361</name>
</gene>
<dbReference type="InterPro" id="IPR007271">
    <property type="entry name" value="Nuc_sug_transpt"/>
</dbReference>
<feature type="transmembrane region" description="Helical" evidence="5">
    <location>
        <begin position="209"/>
        <end position="226"/>
    </location>
</feature>
<feature type="transmembrane region" description="Helical" evidence="5">
    <location>
        <begin position="303"/>
        <end position="324"/>
    </location>
</feature>
<evidence type="ECO:0008006" key="8">
    <source>
        <dbReference type="Google" id="ProtNLM"/>
    </source>
</evidence>
<feature type="transmembrane region" description="Helical" evidence="5">
    <location>
        <begin position="160"/>
        <end position="178"/>
    </location>
</feature>
<feature type="transmembrane region" description="Helical" evidence="5">
    <location>
        <begin position="232"/>
        <end position="251"/>
    </location>
</feature>
<dbReference type="GO" id="GO:0000139">
    <property type="term" value="C:Golgi membrane"/>
    <property type="evidence" value="ECO:0007669"/>
    <property type="project" value="InterPro"/>
</dbReference>
<accession>A0A9P4VT46</accession>
<evidence type="ECO:0000256" key="1">
    <source>
        <dbReference type="ARBA" id="ARBA00004141"/>
    </source>
</evidence>
<evidence type="ECO:0000256" key="4">
    <source>
        <dbReference type="ARBA" id="ARBA00023136"/>
    </source>
</evidence>
<evidence type="ECO:0000313" key="6">
    <source>
        <dbReference type="EMBL" id="KAF2839219.1"/>
    </source>
</evidence>